<dbReference type="AlphaFoldDB" id="A0AA36H5E1"/>
<protein>
    <recommendedName>
        <fullName evidence="11">NOA36 protein</fullName>
    </recommendedName>
</protein>
<evidence type="ECO:0008006" key="11">
    <source>
        <dbReference type="Google" id="ProtNLM"/>
    </source>
</evidence>
<evidence type="ECO:0000256" key="8">
    <source>
        <dbReference type="SAM" id="MobiDB-lite"/>
    </source>
</evidence>
<dbReference type="Proteomes" id="UP001176961">
    <property type="component" value="Unassembled WGS sequence"/>
</dbReference>
<evidence type="ECO:0000256" key="6">
    <source>
        <dbReference type="ARBA" id="ARBA00022833"/>
    </source>
</evidence>
<keyword evidence="5" id="KW-0863">Zinc-finger</keyword>
<name>A0AA36H5E1_CYLNA</name>
<organism evidence="9 10">
    <name type="scientific">Cylicocyclus nassatus</name>
    <name type="common">Nematode worm</name>
    <dbReference type="NCBI Taxonomy" id="53992"/>
    <lineage>
        <taxon>Eukaryota</taxon>
        <taxon>Metazoa</taxon>
        <taxon>Ecdysozoa</taxon>
        <taxon>Nematoda</taxon>
        <taxon>Chromadorea</taxon>
        <taxon>Rhabditida</taxon>
        <taxon>Rhabditina</taxon>
        <taxon>Rhabditomorpha</taxon>
        <taxon>Strongyloidea</taxon>
        <taxon>Strongylidae</taxon>
        <taxon>Cylicocyclus</taxon>
    </lineage>
</organism>
<gene>
    <name evidence="9" type="ORF">CYNAS_LOCUS16074</name>
</gene>
<dbReference type="EMBL" id="CATQJL010000305">
    <property type="protein sequence ID" value="CAJ0604091.1"/>
    <property type="molecule type" value="Genomic_DNA"/>
</dbReference>
<proteinExistence type="inferred from homology"/>
<evidence type="ECO:0000256" key="4">
    <source>
        <dbReference type="ARBA" id="ARBA00022737"/>
    </source>
</evidence>
<accession>A0AA36H5E1</accession>
<evidence type="ECO:0000256" key="3">
    <source>
        <dbReference type="ARBA" id="ARBA00022723"/>
    </source>
</evidence>
<comment type="caution">
    <text evidence="9">The sequence shown here is derived from an EMBL/GenBank/DDBJ whole genome shotgun (WGS) entry which is preliminary data.</text>
</comment>
<keyword evidence="6" id="KW-0862">Zinc</keyword>
<evidence type="ECO:0000256" key="5">
    <source>
        <dbReference type="ARBA" id="ARBA00022771"/>
    </source>
</evidence>
<keyword evidence="4" id="KW-0677">Repeat</keyword>
<keyword evidence="7" id="KW-0539">Nucleus</keyword>
<feature type="compositionally biased region" description="Gly residues" evidence="8">
    <location>
        <begin position="249"/>
        <end position="262"/>
    </location>
</feature>
<evidence type="ECO:0000256" key="2">
    <source>
        <dbReference type="ARBA" id="ARBA00007212"/>
    </source>
</evidence>
<evidence type="ECO:0000313" key="9">
    <source>
        <dbReference type="EMBL" id="CAJ0604091.1"/>
    </source>
</evidence>
<dbReference type="Pfam" id="PF06524">
    <property type="entry name" value="NOA36"/>
    <property type="match status" value="1"/>
</dbReference>
<evidence type="ECO:0000256" key="1">
    <source>
        <dbReference type="ARBA" id="ARBA00004604"/>
    </source>
</evidence>
<feature type="compositionally biased region" description="Acidic residues" evidence="8">
    <location>
        <begin position="263"/>
        <end position="290"/>
    </location>
</feature>
<dbReference type="GO" id="GO:0008270">
    <property type="term" value="F:zinc ion binding"/>
    <property type="evidence" value="ECO:0007669"/>
    <property type="project" value="UniProtKB-KW"/>
</dbReference>
<comment type="subcellular location">
    <subcellularLocation>
        <location evidence="1">Nucleus</location>
        <location evidence="1">Nucleolus</location>
    </subcellularLocation>
</comment>
<evidence type="ECO:0000313" key="10">
    <source>
        <dbReference type="Proteomes" id="UP001176961"/>
    </source>
</evidence>
<feature type="region of interest" description="Disordered" evidence="8">
    <location>
        <begin position="230"/>
        <end position="298"/>
    </location>
</feature>
<dbReference type="PANTHER" id="PTHR13214">
    <property type="entry name" value="ZINC FINGER PROTEIN 330"/>
    <property type="match status" value="1"/>
</dbReference>
<comment type="similarity">
    <text evidence="2">Belongs to the NOA36 family.</text>
</comment>
<dbReference type="GO" id="GO:0005730">
    <property type="term" value="C:nucleolus"/>
    <property type="evidence" value="ECO:0007669"/>
    <property type="project" value="UniProtKB-SubCell"/>
</dbReference>
<keyword evidence="3" id="KW-0479">Metal-binding</keyword>
<evidence type="ECO:0000256" key="7">
    <source>
        <dbReference type="ARBA" id="ARBA00023242"/>
    </source>
</evidence>
<sequence>MPKKKTGQRKKAEKQRELQKKIRSGERDLAEHPCNFQMQCDQCLRDQKSRAFCYFCSAISKLPVCAQCGKQKCMAKTGDCVVKHPGKFTTGMGMVGAICDFCEAFVCHGRKCLTTHACSCPLRNAECIECKRGVWDHGGRIFNCSFCMGFLCEDDQFEHQASCQHIYSENYKCMSCNRLGIYTCMKCKICFCEEHVRRKGVVVSKLKELPCPKCNCPVKETKDYSVSVRRHEYGRQHRPDHEEDEDNYEGGGQWSGNYGGGEYADDEESEEDEGSDESDGDTEEDSDHDAEEEHKEKK</sequence>
<feature type="compositionally biased region" description="Basic and acidic residues" evidence="8">
    <location>
        <begin position="230"/>
        <end position="241"/>
    </location>
</feature>
<dbReference type="PANTHER" id="PTHR13214:SF1">
    <property type="entry name" value="ZINC FINGER PROTEIN 330"/>
    <property type="match status" value="1"/>
</dbReference>
<reference evidence="9" key="1">
    <citation type="submission" date="2023-07" db="EMBL/GenBank/DDBJ databases">
        <authorList>
            <consortium name="CYATHOMIX"/>
        </authorList>
    </citation>
    <scope>NUCLEOTIDE SEQUENCE</scope>
    <source>
        <strain evidence="9">N/A</strain>
    </source>
</reference>
<keyword evidence="10" id="KW-1185">Reference proteome</keyword>
<dbReference type="InterPro" id="IPR010531">
    <property type="entry name" value="NOA36"/>
</dbReference>